<dbReference type="Gene3D" id="1.10.510.10">
    <property type="entry name" value="Transferase(Phosphotransferase) domain 1"/>
    <property type="match status" value="3"/>
</dbReference>
<evidence type="ECO:0000256" key="10">
    <source>
        <dbReference type="ARBA" id="ARBA00022737"/>
    </source>
</evidence>
<dbReference type="Pfam" id="PF07714">
    <property type="entry name" value="PK_Tyr_Ser-Thr"/>
    <property type="match status" value="2"/>
</dbReference>
<feature type="domain" description="Protein kinase" evidence="21">
    <location>
        <begin position="346"/>
        <end position="658"/>
    </location>
</feature>
<keyword evidence="16" id="KW-0675">Receptor</keyword>
<dbReference type="InterPro" id="IPR025886">
    <property type="entry name" value="PP2-like"/>
</dbReference>
<keyword evidence="5" id="KW-0597">Phosphoprotein</keyword>
<evidence type="ECO:0000256" key="4">
    <source>
        <dbReference type="ARBA" id="ARBA00022527"/>
    </source>
</evidence>
<keyword evidence="12" id="KW-0418">Kinase</keyword>
<dbReference type="Gene3D" id="3.30.200.20">
    <property type="entry name" value="Phosphorylase Kinase, domain 1"/>
    <property type="match status" value="3"/>
</dbReference>
<evidence type="ECO:0000256" key="7">
    <source>
        <dbReference type="ARBA" id="ARBA00022679"/>
    </source>
</evidence>
<dbReference type="Pfam" id="PF00069">
    <property type="entry name" value="Pkinase"/>
    <property type="match status" value="1"/>
</dbReference>
<keyword evidence="3" id="KW-1003">Cell membrane</keyword>
<dbReference type="GO" id="GO:0005524">
    <property type="term" value="F:ATP binding"/>
    <property type="evidence" value="ECO:0007669"/>
    <property type="project" value="UniProtKB-UniRule"/>
</dbReference>
<feature type="domain" description="Protein kinase" evidence="21">
    <location>
        <begin position="27"/>
        <end position="302"/>
    </location>
</feature>
<evidence type="ECO:0000259" key="21">
    <source>
        <dbReference type="PROSITE" id="PS50011"/>
    </source>
</evidence>
<keyword evidence="4" id="KW-0723">Serine/threonine-protein kinase</keyword>
<comment type="catalytic activity">
    <reaction evidence="19">
        <text>L-seryl-[protein] + ATP = O-phospho-L-seryl-[protein] + ADP + H(+)</text>
        <dbReference type="Rhea" id="RHEA:17989"/>
        <dbReference type="Rhea" id="RHEA-COMP:9863"/>
        <dbReference type="Rhea" id="RHEA-COMP:11604"/>
        <dbReference type="ChEBI" id="CHEBI:15378"/>
        <dbReference type="ChEBI" id="CHEBI:29999"/>
        <dbReference type="ChEBI" id="CHEBI:30616"/>
        <dbReference type="ChEBI" id="CHEBI:83421"/>
        <dbReference type="ChEBI" id="CHEBI:456216"/>
        <dbReference type="EC" id="2.7.11.1"/>
    </reaction>
</comment>
<evidence type="ECO:0000256" key="3">
    <source>
        <dbReference type="ARBA" id="ARBA00022475"/>
    </source>
</evidence>
<proteinExistence type="predicted"/>
<evidence type="ECO:0000256" key="17">
    <source>
        <dbReference type="ARBA" id="ARBA00023180"/>
    </source>
</evidence>
<dbReference type="InterPro" id="IPR011009">
    <property type="entry name" value="Kinase-like_dom_sf"/>
</dbReference>
<reference evidence="22 23" key="1">
    <citation type="journal article" date="2017" name="Nat. Commun.">
        <title>Genome assembly with in vitro proximity ligation data and whole-genome triplication in lettuce.</title>
        <authorList>
            <person name="Reyes-Chin-Wo S."/>
            <person name="Wang Z."/>
            <person name="Yang X."/>
            <person name="Kozik A."/>
            <person name="Arikit S."/>
            <person name="Song C."/>
            <person name="Xia L."/>
            <person name="Froenicke L."/>
            <person name="Lavelle D.O."/>
            <person name="Truco M.J."/>
            <person name="Xia R."/>
            <person name="Zhu S."/>
            <person name="Xu C."/>
            <person name="Xu H."/>
            <person name="Xu X."/>
            <person name="Cox K."/>
            <person name="Korf I."/>
            <person name="Meyers B.C."/>
            <person name="Michelmore R.W."/>
        </authorList>
    </citation>
    <scope>NUCLEOTIDE SEQUENCE [LARGE SCALE GENOMIC DNA]</scope>
    <source>
        <strain evidence="23">cv. Salinas</strain>
        <tissue evidence="22">Seedlings</tissue>
    </source>
</reference>
<dbReference type="PROSITE" id="PS50011">
    <property type="entry name" value="PROTEIN_KINASE_DOM"/>
    <property type="match status" value="3"/>
</dbReference>
<dbReference type="GO" id="GO:0004674">
    <property type="term" value="F:protein serine/threonine kinase activity"/>
    <property type="evidence" value="ECO:0007669"/>
    <property type="project" value="UniProtKB-KW"/>
</dbReference>
<evidence type="ECO:0000256" key="18">
    <source>
        <dbReference type="ARBA" id="ARBA00047899"/>
    </source>
</evidence>
<evidence type="ECO:0000256" key="1">
    <source>
        <dbReference type="ARBA" id="ARBA00004162"/>
    </source>
</evidence>
<dbReference type="Gramene" id="rna-gnl|WGS:NBSK|LSAT_1X42601_mrna">
    <property type="protein sequence ID" value="cds-PLY87266.1"/>
    <property type="gene ID" value="gene-LSAT_1X42601"/>
</dbReference>
<evidence type="ECO:0000256" key="5">
    <source>
        <dbReference type="ARBA" id="ARBA00022553"/>
    </source>
</evidence>
<dbReference type="GO" id="GO:0004714">
    <property type="term" value="F:transmembrane receptor protein tyrosine kinase activity"/>
    <property type="evidence" value="ECO:0007669"/>
    <property type="project" value="InterPro"/>
</dbReference>
<evidence type="ECO:0000256" key="12">
    <source>
        <dbReference type="ARBA" id="ARBA00022777"/>
    </source>
</evidence>
<dbReference type="PROSITE" id="PS00108">
    <property type="entry name" value="PROTEIN_KINASE_ST"/>
    <property type="match status" value="2"/>
</dbReference>
<sequence length="1391" mass="160474">MSSSSSYKQFAHLRIPLEEIVSGTTNFSNANLIRESAFGKAYKGHLFRSEQQIDIVAERLDRKHGYGDVEFWKEISMLSSLKHENLVSIIGFCEEKDEKIIIYKDKVNGSLDKLLRDPTLTWMRRLQICVGVAHALSYIHYDKRRDFSVIHRDIRSSKILLNDHWEAKLSGFELSISQKAARRNRLCLINVRGMRGYCDPTYVKSGSVTHKSDMYYFGVLLFEVLFGKNAVMVNEVNRLLAPLAISHYEGGRLDDMIDPVLWKQMDPQSFKIFSEIAYYCLKKQRSQRPNIDQIVMKLEKALESQQKHENPAYSTVEGIASKTLKGKNVEHLRIPLSDIVSATKNFSKTYLIGSGTYGDVYKAELDHFDDKYFLPLQEKQKSELPKKRSIVAIKRILVREDKQGEQGFLAEIEMLSSCKHPNIVSLLGFCEEGPHMILVYEHAANGSLDNYLEGSGKLANLSWMQRIKICIDIARGLHYLHTKIEDERRIIHRDIKSGNILLGENWVAKIADFGLSKFHPKSQQRNTLYTEHIAGTKVYLDPEYDNTGKLKNETDIYSFGVVLFEVLSGRFANDLIYTKEDSNGFAPVARRRFNEGTIKEIVDPRLLEETHESVFTLNKGPDQDSLDAFSKIAYQCVAENQAGRPTAEVIIKKLEEALSFQENIKDNLKLSLEGLISITENFSSKNEIGKGGFGKVYKGEVAYADGRNTIAAKRLDKSLGQGEYEFLMELEILFEYKHENIIGLVGYCNEMDENIIVYEYASRGSLDKHLSNNGLTWRKRLEICIDIASGLDFLHGGAVTQEVVIHRDIKSYNILLNDDWKAKIADFGVSLISPINKDMDYVITNPCGTIGYIDPLYLKSGFLTRGSDIYSLGVVLFEILCGRLVCEIINGKLQILTNLFKRHYQEGNLDEMVFEGIKKQAVPKSLTTFQAIAYQCLHDESKNRPTTSEVLLQLKRALEFQEDYEIWAPKLPNDYEQTFKMSNFPEIHSIEKKKNLYDMLCKGILLQEGKMLFSLGDNGERNGMISARKFLYKRRSGSHKWRSVPESRFDKVAKMLDLSNLNIQVKIKPQFLSPGVNYGVYLVFKFCESRKSVTNRMYVNLKYKMGRETLHTYFATRREDGWMMIEMHRFLNHEKDDDFEFLLESFSRCYCESHDIYIQGIEFRAIDNVKHEEIKKLKEVQQLSIKSDLNMEHVQQFSTNFEKEIDRFEDYDEGEKLFSLNKVILKKKHYVISAKEAVYKSTDVKLFNVLPSTHSRFQNAIELLRQQVFRIKCKIESQRLSPDTEYTCYLVFKLSEKCYGLHCPVIVRDLLQQRKNKEKGIIYFRSPSPCNVNDTDRVPKEREDGWMEVNVWKFNSSNEIRDDCAYINLKLISYKGTMSGLIISSLEFRPL</sequence>
<dbReference type="PROSITE" id="PS00107">
    <property type="entry name" value="PROTEIN_KINASE_ATP"/>
    <property type="match status" value="1"/>
</dbReference>
<keyword evidence="13 20" id="KW-0067">ATP-binding</keyword>
<evidence type="ECO:0000256" key="11">
    <source>
        <dbReference type="ARBA" id="ARBA00022741"/>
    </source>
</evidence>
<feature type="domain" description="Protein kinase" evidence="21">
    <location>
        <begin position="682"/>
        <end position="958"/>
    </location>
</feature>
<keyword evidence="7" id="KW-0808">Transferase</keyword>
<dbReference type="SUPFAM" id="SSF56112">
    <property type="entry name" value="Protein kinase-like (PK-like)"/>
    <property type="match status" value="3"/>
</dbReference>
<evidence type="ECO:0000313" key="22">
    <source>
        <dbReference type="EMBL" id="KAJ0227091.1"/>
    </source>
</evidence>
<organism evidence="22 23">
    <name type="scientific">Lactuca sativa</name>
    <name type="common">Garden lettuce</name>
    <dbReference type="NCBI Taxonomy" id="4236"/>
    <lineage>
        <taxon>Eukaryota</taxon>
        <taxon>Viridiplantae</taxon>
        <taxon>Streptophyta</taxon>
        <taxon>Embryophyta</taxon>
        <taxon>Tracheophyta</taxon>
        <taxon>Spermatophyta</taxon>
        <taxon>Magnoliopsida</taxon>
        <taxon>eudicotyledons</taxon>
        <taxon>Gunneridae</taxon>
        <taxon>Pentapetalae</taxon>
        <taxon>asterids</taxon>
        <taxon>campanulids</taxon>
        <taxon>Asterales</taxon>
        <taxon>Asteraceae</taxon>
        <taxon>Cichorioideae</taxon>
        <taxon>Cichorieae</taxon>
        <taxon>Lactucinae</taxon>
        <taxon>Lactuca</taxon>
    </lineage>
</organism>
<comment type="subcellular location">
    <subcellularLocation>
        <location evidence="1">Cell membrane</location>
        <topology evidence="1">Single-pass membrane protein</topology>
    </subcellularLocation>
</comment>
<keyword evidence="9" id="KW-0732">Signal</keyword>
<dbReference type="GO" id="GO:0005886">
    <property type="term" value="C:plasma membrane"/>
    <property type="evidence" value="ECO:0000318"/>
    <property type="project" value="GO_Central"/>
</dbReference>
<evidence type="ECO:0000256" key="20">
    <source>
        <dbReference type="PROSITE-ProRule" id="PRU10141"/>
    </source>
</evidence>
<comment type="caution">
    <text evidence="22">The sequence shown here is derived from an EMBL/GenBank/DDBJ whole genome shotgun (WGS) entry which is preliminary data.</text>
</comment>
<dbReference type="PANTHER" id="PTHR27003:SF471">
    <property type="entry name" value="VASCULAR ENDOTHELIAL GROWTH FACTOR RECEPTOR 2 (VEGFR2)-RELATED"/>
    <property type="match status" value="1"/>
</dbReference>
<keyword evidence="8" id="KW-0812">Transmembrane</keyword>
<keyword evidence="23" id="KW-1185">Reference proteome</keyword>
<keyword evidence="15" id="KW-0472">Membrane</keyword>
<evidence type="ECO:0000313" key="23">
    <source>
        <dbReference type="Proteomes" id="UP000235145"/>
    </source>
</evidence>
<keyword evidence="11 20" id="KW-0547">Nucleotide-binding</keyword>
<dbReference type="EC" id="2.7.11.1" evidence="2"/>
<keyword evidence="10" id="KW-0677">Repeat</keyword>
<evidence type="ECO:0000256" key="2">
    <source>
        <dbReference type="ARBA" id="ARBA00012513"/>
    </source>
</evidence>
<dbReference type="InterPro" id="IPR001245">
    <property type="entry name" value="Ser-Thr/Tyr_kinase_cat_dom"/>
</dbReference>
<evidence type="ECO:0000256" key="19">
    <source>
        <dbReference type="ARBA" id="ARBA00048679"/>
    </source>
</evidence>
<dbReference type="PANTHER" id="PTHR27003">
    <property type="entry name" value="OS07G0166700 PROTEIN"/>
    <property type="match status" value="1"/>
</dbReference>
<dbReference type="Proteomes" id="UP000235145">
    <property type="component" value="Unassembled WGS sequence"/>
</dbReference>
<dbReference type="FunFam" id="1.10.510.10:FF:000358">
    <property type="entry name" value="Putative leucine-rich repeat receptor-like serine/threonine-protein kinase"/>
    <property type="match status" value="1"/>
</dbReference>
<evidence type="ECO:0000256" key="9">
    <source>
        <dbReference type="ARBA" id="ARBA00022729"/>
    </source>
</evidence>
<evidence type="ECO:0000256" key="14">
    <source>
        <dbReference type="ARBA" id="ARBA00022989"/>
    </source>
</evidence>
<keyword evidence="14" id="KW-1133">Transmembrane helix</keyword>
<evidence type="ECO:0000256" key="8">
    <source>
        <dbReference type="ARBA" id="ARBA00022692"/>
    </source>
</evidence>
<gene>
    <name evidence="22" type="ORF">LSAT_V11C100018300</name>
</gene>
<keyword evidence="6" id="KW-0433">Leucine-rich repeat</keyword>
<comment type="catalytic activity">
    <reaction evidence="18">
        <text>L-threonyl-[protein] + ATP = O-phospho-L-threonyl-[protein] + ADP + H(+)</text>
        <dbReference type="Rhea" id="RHEA:46608"/>
        <dbReference type="Rhea" id="RHEA-COMP:11060"/>
        <dbReference type="Rhea" id="RHEA-COMP:11605"/>
        <dbReference type="ChEBI" id="CHEBI:15378"/>
        <dbReference type="ChEBI" id="CHEBI:30013"/>
        <dbReference type="ChEBI" id="CHEBI:30616"/>
        <dbReference type="ChEBI" id="CHEBI:61977"/>
        <dbReference type="ChEBI" id="CHEBI:456216"/>
        <dbReference type="EC" id="2.7.11.1"/>
    </reaction>
</comment>
<accession>A0A9R1XV69</accession>
<dbReference type="OrthoDB" id="1694454at2759"/>
<dbReference type="InterPro" id="IPR008271">
    <property type="entry name" value="Ser/Thr_kinase_AS"/>
</dbReference>
<dbReference type="GO" id="GO:0004672">
    <property type="term" value="F:protein kinase activity"/>
    <property type="evidence" value="ECO:0000318"/>
    <property type="project" value="GO_Central"/>
</dbReference>
<protein>
    <recommendedName>
        <fullName evidence="2">non-specific serine/threonine protein kinase</fullName>
        <ecNumber evidence="2">2.7.11.1</ecNumber>
    </recommendedName>
</protein>
<name>A0A9R1XV69_LACSA</name>
<dbReference type="Pfam" id="PF14299">
    <property type="entry name" value="PP2"/>
    <property type="match status" value="2"/>
</dbReference>
<evidence type="ECO:0000256" key="6">
    <source>
        <dbReference type="ARBA" id="ARBA00022614"/>
    </source>
</evidence>
<dbReference type="InterPro" id="IPR017441">
    <property type="entry name" value="Protein_kinase_ATP_BS"/>
</dbReference>
<dbReference type="InterPro" id="IPR000719">
    <property type="entry name" value="Prot_kinase_dom"/>
</dbReference>
<evidence type="ECO:0000256" key="15">
    <source>
        <dbReference type="ARBA" id="ARBA00023136"/>
    </source>
</evidence>
<feature type="binding site" evidence="20">
    <location>
        <position position="713"/>
    </location>
    <ligand>
        <name>ATP</name>
        <dbReference type="ChEBI" id="CHEBI:30616"/>
    </ligand>
</feature>
<evidence type="ECO:0000256" key="16">
    <source>
        <dbReference type="ARBA" id="ARBA00023170"/>
    </source>
</evidence>
<keyword evidence="17" id="KW-0325">Glycoprotein</keyword>
<evidence type="ECO:0000256" key="13">
    <source>
        <dbReference type="ARBA" id="ARBA00022840"/>
    </source>
</evidence>
<dbReference type="SMART" id="SM00220">
    <property type="entry name" value="S_TKc"/>
    <property type="match status" value="2"/>
</dbReference>
<dbReference type="InterPro" id="IPR045272">
    <property type="entry name" value="ANXUR1/2-like"/>
</dbReference>
<dbReference type="EMBL" id="NBSK02000001">
    <property type="protein sequence ID" value="KAJ0227091.1"/>
    <property type="molecule type" value="Genomic_DNA"/>
</dbReference>